<feature type="transmembrane region" description="Helical" evidence="1">
    <location>
        <begin position="46"/>
        <end position="72"/>
    </location>
</feature>
<dbReference type="Pfam" id="PF07885">
    <property type="entry name" value="Ion_trans_2"/>
    <property type="match status" value="1"/>
</dbReference>
<proteinExistence type="predicted"/>
<gene>
    <name evidence="3" type="ORF">COL8621_02212</name>
</gene>
<dbReference type="Proteomes" id="UP000202922">
    <property type="component" value="Unassembled WGS sequence"/>
</dbReference>
<dbReference type="OrthoDB" id="2974133at2"/>
<dbReference type="SUPFAM" id="SSF81324">
    <property type="entry name" value="Voltage-gated potassium channels"/>
    <property type="match status" value="1"/>
</dbReference>
<keyword evidence="1" id="KW-1133">Transmembrane helix</keyword>
<keyword evidence="1" id="KW-0812">Transmembrane</keyword>
<sequence length="147" mass="16144">MVHQIFIGTILILITIVIAAIGFWIAEGLLTMLGRWLVRRPHAPKLALVLIGAVLMVLTVLTASVWVWALAFVVLDVFDALEPATYFSIVAFTTLGFGDILLPLEWRILGGMAAANGLLNMGLFTAMLVEILRRVRSEQVEGRSDEV</sequence>
<dbReference type="RefSeq" id="WP_093967392.1">
    <property type="nucleotide sequence ID" value="NZ_FXYE01000002.1"/>
</dbReference>
<dbReference type="EMBL" id="FXYE01000002">
    <property type="protein sequence ID" value="SMX43098.1"/>
    <property type="molecule type" value="Genomic_DNA"/>
</dbReference>
<organism evidence="3 4">
    <name type="scientific">Actibacterium lipolyticum</name>
    <dbReference type="NCBI Taxonomy" id="1524263"/>
    <lineage>
        <taxon>Bacteria</taxon>
        <taxon>Pseudomonadati</taxon>
        <taxon>Pseudomonadota</taxon>
        <taxon>Alphaproteobacteria</taxon>
        <taxon>Rhodobacterales</taxon>
        <taxon>Roseobacteraceae</taxon>
        <taxon>Actibacterium</taxon>
    </lineage>
</organism>
<feature type="transmembrane region" description="Helical" evidence="1">
    <location>
        <begin position="84"/>
        <end position="102"/>
    </location>
</feature>
<dbReference type="Gene3D" id="1.10.287.70">
    <property type="match status" value="1"/>
</dbReference>
<name>A0A238KK62_9RHOB</name>
<evidence type="ECO:0000256" key="1">
    <source>
        <dbReference type="SAM" id="Phobius"/>
    </source>
</evidence>
<keyword evidence="4" id="KW-1185">Reference proteome</keyword>
<evidence type="ECO:0000313" key="3">
    <source>
        <dbReference type="EMBL" id="SMX43098.1"/>
    </source>
</evidence>
<dbReference type="InterPro" id="IPR013099">
    <property type="entry name" value="K_chnl_dom"/>
</dbReference>
<reference evidence="4" key="1">
    <citation type="submission" date="2017-05" db="EMBL/GenBank/DDBJ databases">
        <authorList>
            <person name="Rodrigo-Torres L."/>
            <person name="Arahal R. D."/>
            <person name="Lucena T."/>
        </authorList>
    </citation>
    <scope>NUCLEOTIDE SEQUENCE [LARGE SCALE GENOMIC DNA]</scope>
    <source>
        <strain evidence="4">CECT 8621</strain>
    </source>
</reference>
<dbReference type="AlphaFoldDB" id="A0A238KK62"/>
<evidence type="ECO:0000259" key="2">
    <source>
        <dbReference type="Pfam" id="PF07885"/>
    </source>
</evidence>
<keyword evidence="1" id="KW-0472">Membrane</keyword>
<accession>A0A238KK62</accession>
<protein>
    <submittedName>
        <fullName evidence="3">Ion channel</fullName>
    </submittedName>
</protein>
<feature type="transmembrane region" description="Helical" evidence="1">
    <location>
        <begin position="5"/>
        <end position="26"/>
    </location>
</feature>
<feature type="domain" description="Potassium channel" evidence="2">
    <location>
        <begin position="65"/>
        <end position="133"/>
    </location>
</feature>
<evidence type="ECO:0000313" key="4">
    <source>
        <dbReference type="Proteomes" id="UP000202922"/>
    </source>
</evidence>